<dbReference type="Pfam" id="PF17065">
    <property type="entry name" value="UPF0669"/>
    <property type="match status" value="1"/>
</dbReference>
<keyword evidence="3" id="KW-0964">Secreted</keyword>
<evidence type="ECO:0000256" key="2">
    <source>
        <dbReference type="ARBA" id="ARBA00008960"/>
    </source>
</evidence>
<dbReference type="AlphaFoldDB" id="A0ABD0M1H0"/>
<comment type="caution">
    <text evidence="6">The sequence shown here is derived from an EMBL/GenBank/DDBJ whole genome shotgun (WGS) entry which is preliminary data.</text>
</comment>
<keyword evidence="7" id="KW-1185">Reference proteome</keyword>
<organism evidence="6 7">
    <name type="scientific">Batillaria attramentaria</name>
    <dbReference type="NCBI Taxonomy" id="370345"/>
    <lineage>
        <taxon>Eukaryota</taxon>
        <taxon>Metazoa</taxon>
        <taxon>Spiralia</taxon>
        <taxon>Lophotrochozoa</taxon>
        <taxon>Mollusca</taxon>
        <taxon>Gastropoda</taxon>
        <taxon>Caenogastropoda</taxon>
        <taxon>Sorbeoconcha</taxon>
        <taxon>Cerithioidea</taxon>
        <taxon>Batillariidae</taxon>
        <taxon>Batillaria</taxon>
    </lineage>
</organism>
<comment type="similarity">
    <text evidence="2">Belongs to the UPF0669 family.</text>
</comment>
<evidence type="ECO:0000313" key="6">
    <source>
        <dbReference type="EMBL" id="KAK7505447.1"/>
    </source>
</evidence>
<evidence type="ECO:0000256" key="5">
    <source>
        <dbReference type="ARBA" id="ARBA00023180"/>
    </source>
</evidence>
<dbReference type="PANTHER" id="PTHR31703:SF2">
    <property type="entry name" value="UPF0669 PROTEIN C6ORF120"/>
    <property type="match status" value="1"/>
</dbReference>
<protein>
    <submittedName>
        <fullName evidence="6">Uncharacterized protein</fullName>
    </submittedName>
</protein>
<name>A0ABD0M1H0_9CAEN</name>
<evidence type="ECO:0000256" key="3">
    <source>
        <dbReference type="ARBA" id="ARBA00022525"/>
    </source>
</evidence>
<comment type="subcellular location">
    <subcellularLocation>
        <location evidence="1">Secreted</location>
    </subcellularLocation>
</comment>
<dbReference type="PANTHER" id="PTHR31703">
    <property type="entry name" value="UPF0669 PROTEIN C6ORF120"/>
    <property type="match status" value="1"/>
</dbReference>
<evidence type="ECO:0000256" key="1">
    <source>
        <dbReference type="ARBA" id="ARBA00004613"/>
    </source>
</evidence>
<dbReference type="Proteomes" id="UP001519460">
    <property type="component" value="Unassembled WGS sequence"/>
</dbReference>
<reference evidence="6 7" key="1">
    <citation type="journal article" date="2023" name="Sci. Data">
        <title>Genome assembly of the Korean intertidal mud-creeper Batillaria attramentaria.</title>
        <authorList>
            <person name="Patra A.K."/>
            <person name="Ho P.T."/>
            <person name="Jun S."/>
            <person name="Lee S.J."/>
            <person name="Kim Y."/>
            <person name="Won Y.J."/>
        </authorList>
    </citation>
    <scope>NUCLEOTIDE SEQUENCE [LARGE SCALE GENOMIC DNA]</scope>
    <source>
        <strain evidence="6">Wonlab-2016</strain>
    </source>
</reference>
<dbReference type="EMBL" id="JACVVK020000010">
    <property type="protein sequence ID" value="KAK7505447.1"/>
    <property type="molecule type" value="Genomic_DNA"/>
</dbReference>
<proteinExistence type="inferred from homology"/>
<sequence>MLVFRYCALMSWKGLLWKPWVMATNFNTGLRIAVGLLCLQQVFSESLIQTVSGTLLAENITFYRLTGEGSLRLELHSLKGDADLYVSSQTLQPSFDNNELKSETCGLDVIEVPSTMDRPVGIGIYGHPLQPKAVYKMDIFFVAEGEVDEYEQLFKTFHYYDYYEESKGASDSQAKQGSKKKVPLETSDDSEDSVWWTILVTILKFVLEIIV</sequence>
<evidence type="ECO:0000256" key="4">
    <source>
        <dbReference type="ARBA" id="ARBA00022729"/>
    </source>
</evidence>
<accession>A0ABD0M1H0</accession>
<keyword evidence="5" id="KW-0325">Glycoprotein</keyword>
<keyword evidence="4" id="KW-0732">Signal</keyword>
<dbReference type="GO" id="GO:0005576">
    <property type="term" value="C:extracellular region"/>
    <property type="evidence" value="ECO:0007669"/>
    <property type="project" value="UniProtKB-SubCell"/>
</dbReference>
<gene>
    <name evidence="6" type="ORF">BaRGS_00003192</name>
</gene>
<evidence type="ECO:0000313" key="7">
    <source>
        <dbReference type="Proteomes" id="UP001519460"/>
    </source>
</evidence>
<dbReference type="InterPro" id="IPR031420">
    <property type="entry name" value="UPF0669"/>
</dbReference>